<proteinExistence type="predicted"/>
<sequence length="144" mass="16334">MYCTNCGRPLKEGEICSCTKTANTQSAQAENQNTTYYEPPQQQFYTEEVYHYTPADPSNYPQDYVPRNRYVAALLALVLGCFGVHNFYLGHKDKATTQLLLMIFGTLIIIGPIITLVWSIMDMIRILTKDQIDGNGYSITNKFS</sequence>
<protein>
    <submittedName>
        <fullName evidence="7">TM2 domain-containing protein</fullName>
    </submittedName>
</protein>
<gene>
    <name evidence="7" type="ORF">IAD23_02145</name>
</gene>
<dbReference type="InterPro" id="IPR007829">
    <property type="entry name" value="TM2"/>
</dbReference>
<dbReference type="AlphaFoldDB" id="A0A9D1MU07"/>
<reference evidence="7" key="1">
    <citation type="submission" date="2020-10" db="EMBL/GenBank/DDBJ databases">
        <authorList>
            <person name="Gilroy R."/>
        </authorList>
    </citation>
    <scope>NUCLEOTIDE SEQUENCE</scope>
    <source>
        <strain evidence="7">CHK176-6737</strain>
    </source>
</reference>
<evidence type="ECO:0000256" key="1">
    <source>
        <dbReference type="ARBA" id="ARBA00004141"/>
    </source>
</evidence>
<evidence type="ECO:0000313" key="7">
    <source>
        <dbReference type="EMBL" id="HIU68743.1"/>
    </source>
</evidence>
<evidence type="ECO:0000256" key="3">
    <source>
        <dbReference type="ARBA" id="ARBA00022989"/>
    </source>
</evidence>
<dbReference type="Proteomes" id="UP000824125">
    <property type="component" value="Unassembled WGS sequence"/>
</dbReference>
<feature type="transmembrane region" description="Helical" evidence="5">
    <location>
        <begin position="100"/>
        <end position="121"/>
    </location>
</feature>
<keyword evidence="2 5" id="KW-0812">Transmembrane</keyword>
<evidence type="ECO:0000256" key="5">
    <source>
        <dbReference type="SAM" id="Phobius"/>
    </source>
</evidence>
<comment type="caution">
    <text evidence="7">The sequence shown here is derived from an EMBL/GenBank/DDBJ whole genome shotgun (WGS) entry which is preliminary data.</text>
</comment>
<evidence type="ECO:0000256" key="4">
    <source>
        <dbReference type="ARBA" id="ARBA00023136"/>
    </source>
</evidence>
<feature type="transmembrane region" description="Helical" evidence="5">
    <location>
        <begin position="70"/>
        <end position="88"/>
    </location>
</feature>
<dbReference type="Pfam" id="PF05154">
    <property type="entry name" value="TM2"/>
    <property type="match status" value="1"/>
</dbReference>
<evidence type="ECO:0000313" key="8">
    <source>
        <dbReference type="Proteomes" id="UP000824125"/>
    </source>
</evidence>
<name>A0A9D1MU07_9FIRM</name>
<evidence type="ECO:0000259" key="6">
    <source>
        <dbReference type="Pfam" id="PF05154"/>
    </source>
</evidence>
<keyword evidence="3 5" id="KW-1133">Transmembrane helix</keyword>
<evidence type="ECO:0000256" key="2">
    <source>
        <dbReference type="ARBA" id="ARBA00022692"/>
    </source>
</evidence>
<organism evidence="7 8">
    <name type="scientific">Candidatus Scybalenecus merdavium</name>
    <dbReference type="NCBI Taxonomy" id="2840939"/>
    <lineage>
        <taxon>Bacteria</taxon>
        <taxon>Bacillati</taxon>
        <taxon>Bacillota</taxon>
        <taxon>Clostridia</taxon>
        <taxon>Eubacteriales</taxon>
        <taxon>Oscillospiraceae</taxon>
        <taxon>Oscillospiraceae incertae sedis</taxon>
        <taxon>Candidatus Scybalenecus</taxon>
    </lineage>
</organism>
<keyword evidence="4 5" id="KW-0472">Membrane</keyword>
<accession>A0A9D1MU07</accession>
<dbReference type="GO" id="GO:0016020">
    <property type="term" value="C:membrane"/>
    <property type="evidence" value="ECO:0007669"/>
    <property type="project" value="UniProtKB-SubCell"/>
</dbReference>
<comment type="subcellular location">
    <subcellularLocation>
        <location evidence="1">Membrane</location>
        <topology evidence="1">Multi-pass membrane protein</topology>
    </subcellularLocation>
</comment>
<reference evidence="7" key="2">
    <citation type="journal article" date="2021" name="PeerJ">
        <title>Extensive microbial diversity within the chicken gut microbiome revealed by metagenomics and culture.</title>
        <authorList>
            <person name="Gilroy R."/>
            <person name="Ravi A."/>
            <person name="Getino M."/>
            <person name="Pursley I."/>
            <person name="Horton D.L."/>
            <person name="Alikhan N.F."/>
            <person name="Baker D."/>
            <person name="Gharbi K."/>
            <person name="Hall N."/>
            <person name="Watson M."/>
            <person name="Adriaenssens E.M."/>
            <person name="Foster-Nyarko E."/>
            <person name="Jarju S."/>
            <person name="Secka A."/>
            <person name="Antonio M."/>
            <person name="Oren A."/>
            <person name="Chaudhuri R.R."/>
            <person name="La Ragione R."/>
            <person name="Hildebrand F."/>
            <person name="Pallen M.J."/>
        </authorList>
    </citation>
    <scope>NUCLEOTIDE SEQUENCE</scope>
    <source>
        <strain evidence="7">CHK176-6737</strain>
    </source>
</reference>
<feature type="domain" description="TM2" evidence="6">
    <location>
        <begin position="67"/>
        <end position="115"/>
    </location>
</feature>
<dbReference type="EMBL" id="DVNM01000012">
    <property type="protein sequence ID" value="HIU68743.1"/>
    <property type="molecule type" value="Genomic_DNA"/>
</dbReference>